<reference evidence="2 3" key="1">
    <citation type="journal article" date="2024" name="J Genomics">
        <title>Draft genome sequencing and assembly of Favolaschia claudopus CIRM-BRFM 2984 isolated from oak limbs.</title>
        <authorList>
            <person name="Navarro D."/>
            <person name="Drula E."/>
            <person name="Chaduli D."/>
            <person name="Cazenave R."/>
            <person name="Ahrendt S."/>
            <person name="Wang J."/>
            <person name="Lipzen A."/>
            <person name="Daum C."/>
            <person name="Barry K."/>
            <person name="Grigoriev I.V."/>
            <person name="Favel A."/>
            <person name="Rosso M.N."/>
            <person name="Martin F."/>
        </authorList>
    </citation>
    <scope>NUCLEOTIDE SEQUENCE [LARGE SCALE GENOMIC DNA]</scope>
    <source>
        <strain evidence="2 3">CIRM-BRFM 2984</strain>
    </source>
</reference>
<keyword evidence="1" id="KW-0472">Membrane</keyword>
<sequence>MSVQVAREGGWRASRGVGVNVNRSTIDETRGRRLEEGGKRWWGVVLGLAEIEICEPKATTLQRPYQRVTKLTSEQAKPNSRALFSVLYKFLNLLAPTLSVNLDFKTVCVVSTLCGISFVGLGIGFGFGLGLAVLYQLNIGLEQPWEWSSTLAFGFGDIAMSDGIFDGVQTCCPTLFTRLRLRIAQDLEDLQYELDNLHAGRKARLGEYVKISSNILDDIQRLLGATAIKLGYTKHPARLQATTWKSIGSSSMMPSIRACQVNSRTRIQGKNSSNILHVIILGTGAPAAHPDNVRGDHLGWVILNNALLIAPRI</sequence>
<keyword evidence="1" id="KW-0812">Transmembrane</keyword>
<keyword evidence="1" id="KW-1133">Transmembrane helix</keyword>
<protein>
    <submittedName>
        <fullName evidence="2">Uncharacterized protein</fullName>
    </submittedName>
</protein>
<dbReference type="Proteomes" id="UP001362999">
    <property type="component" value="Unassembled WGS sequence"/>
</dbReference>
<keyword evidence="3" id="KW-1185">Reference proteome</keyword>
<name>A0AAW0E0K0_9AGAR</name>
<accession>A0AAW0E0K0</accession>
<evidence type="ECO:0000256" key="1">
    <source>
        <dbReference type="SAM" id="Phobius"/>
    </source>
</evidence>
<dbReference type="AlphaFoldDB" id="A0AAW0E0K0"/>
<dbReference type="EMBL" id="JAWWNJ010000004">
    <property type="protein sequence ID" value="KAK7057377.1"/>
    <property type="molecule type" value="Genomic_DNA"/>
</dbReference>
<organism evidence="2 3">
    <name type="scientific">Favolaschia claudopus</name>
    <dbReference type="NCBI Taxonomy" id="2862362"/>
    <lineage>
        <taxon>Eukaryota</taxon>
        <taxon>Fungi</taxon>
        <taxon>Dikarya</taxon>
        <taxon>Basidiomycota</taxon>
        <taxon>Agaricomycotina</taxon>
        <taxon>Agaricomycetes</taxon>
        <taxon>Agaricomycetidae</taxon>
        <taxon>Agaricales</taxon>
        <taxon>Marasmiineae</taxon>
        <taxon>Mycenaceae</taxon>
        <taxon>Favolaschia</taxon>
    </lineage>
</organism>
<proteinExistence type="predicted"/>
<gene>
    <name evidence="2" type="ORF">R3P38DRAFT_2759643</name>
</gene>
<evidence type="ECO:0000313" key="3">
    <source>
        <dbReference type="Proteomes" id="UP001362999"/>
    </source>
</evidence>
<comment type="caution">
    <text evidence="2">The sequence shown here is derived from an EMBL/GenBank/DDBJ whole genome shotgun (WGS) entry which is preliminary data.</text>
</comment>
<evidence type="ECO:0000313" key="2">
    <source>
        <dbReference type="EMBL" id="KAK7057377.1"/>
    </source>
</evidence>
<feature type="transmembrane region" description="Helical" evidence="1">
    <location>
        <begin position="115"/>
        <end position="135"/>
    </location>
</feature>